<dbReference type="Gene3D" id="2.40.30.10">
    <property type="entry name" value="Translation factors"/>
    <property type="match status" value="1"/>
</dbReference>
<dbReference type="Pfam" id="PF00258">
    <property type="entry name" value="Flavodoxin_1"/>
    <property type="match status" value="1"/>
</dbReference>
<protein>
    <recommendedName>
        <fullName evidence="2">NADPH--hemoprotein reductase</fullName>
        <ecNumber evidence="2">1.6.2.4</ecNumber>
    </recommendedName>
</protein>
<dbReference type="PANTHER" id="PTHR19384">
    <property type="entry name" value="NITRIC OXIDE SYNTHASE-RELATED"/>
    <property type="match status" value="1"/>
</dbReference>
<evidence type="ECO:0000256" key="3">
    <source>
        <dbReference type="SAM" id="Phobius"/>
    </source>
</evidence>
<dbReference type="InterPro" id="IPR008254">
    <property type="entry name" value="Flavodoxin/NO_synth"/>
</dbReference>
<dbReference type="SUPFAM" id="SSF52343">
    <property type="entry name" value="Ferredoxin reductase-like, C-terminal NADP-linked domain"/>
    <property type="match status" value="1"/>
</dbReference>
<evidence type="ECO:0000313" key="6">
    <source>
        <dbReference type="EMBL" id="CAL2106383.1"/>
    </source>
</evidence>
<reference evidence="6 7" key="1">
    <citation type="submission" date="2024-05" db="EMBL/GenBank/DDBJ databases">
        <authorList>
            <person name="Duchaud E."/>
        </authorList>
    </citation>
    <scope>NUCLEOTIDE SEQUENCE [LARGE SCALE GENOMIC DNA]</scope>
    <source>
        <strain evidence="6">Ena-SAMPLE-TAB-13-05-2024-13:56:06:370-140305</strain>
    </source>
</reference>
<dbReference type="Gene3D" id="3.40.50.80">
    <property type="entry name" value="Nucleotide-binding domain of ferredoxin-NADP reductase (FNR) module"/>
    <property type="match status" value="1"/>
</dbReference>
<dbReference type="Proteomes" id="UP001497602">
    <property type="component" value="Unassembled WGS sequence"/>
</dbReference>
<dbReference type="PANTHER" id="PTHR19384:SF17">
    <property type="entry name" value="NADPH--CYTOCHROME P450 REDUCTASE"/>
    <property type="match status" value="1"/>
</dbReference>
<dbReference type="InterPro" id="IPR001709">
    <property type="entry name" value="Flavoprot_Pyr_Nucl_cyt_Rdtase"/>
</dbReference>
<dbReference type="PROSITE" id="PS50902">
    <property type="entry name" value="FLAVODOXIN_LIKE"/>
    <property type="match status" value="1"/>
</dbReference>
<feature type="transmembrane region" description="Helical" evidence="3">
    <location>
        <begin position="298"/>
        <end position="323"/>
    </location>
</feature>
<keyword evidence="3" id="KW-1133">Transmembrane helix</keyword>
<proteinExistence type="predicted"/>
<comment type="caution">
    <text evidence="6">The sequence shown here is derived from an EMBL/GenBank/DDBJ whole genome shotgun (WGS) entry which is preliminary data.</text>
</comment>
<gene>
    <name evidence="6" type="ORF">T190115A13A_210037</name>
</gene>
<feature type="transmembrane region" description="Helical" evidence="3">
    <location>
        <begin position="172"/>
        <end position="197"/>
    </location>
</feature>
<evidence type="ECO:0000256" key="1">
    <source>
        <dbReference type="ARBA" id="ARBA00022630"/>
    </source>
</evidence>
<dbReference type="EC" id="1.6.2.4" evidence="2"/>
<keyword evidence="1" id="KW-0285">Flavoprotein</keyword>
<dbReference type="InterPro" id="IPR017927">
    <property type="entry name" value="FAD-bd_FR_type"/>
</dbReference>
<evidence type="ECO:0000256" key="2">
    <source>
        <dbReference type="ARBA" id="ARBA00023797"/>
    </source>
</evidence>
<feature type="transmembrane region" description="Helical" evidence="3">
    <location>
        <begin position="12"/>
        <end position="33"/>
    </location>
</feature>
<dbReference type="InterPro" id="IPR017938">
    <property type="entry name" value="Riboflavin_synthase-like_b-brl"/>
</dbReference>
<dbReference type="RefSeq" id="WP_348738156.1">
    <property type="nucleotide sequence ID" value="NZ_CAXJRC010000013.1"/>
</dbReference>
<dbReference type="SUPFAM" id="SSF63380">
    <property type="entry name" value="Riboflavin synthase domain-like"/>
    <property type="match status" value="1"/>
</dbReference>
<dbReference type="Pfam" id="PF00175">
    <property type="entry name" value="NAD_binding_1"/>
    <property type="match status" value="1"/>
</dbReference>
<dbReference type="EMBL" id="CAXJRC010000013">
    <property type="protein sequence ID" value="CAL2106383.1"/>
    <property type="molecule type" value="Genomic_DNA"/>
</dbReference>
<dbReference type="Gene3D" id="3.40.50.360">
    <property type="match status" value="1"/>
</dbReference>
<dbReference type="Pfam" id="PF03929">
    <property type="entry name" value="PepSY_TM"/>
    <property type="match status" value="1"/>
</dbReference>
<dbReference type="PROSITE" id="PS51384">
    <property type="entry name" value="FAD_FR"/>
    <property type="match status" value="1"/>
</dbReference>
<dbReference type="InterPro" id="IPR039261">
    <property type="entry name" value="FNR_nucleotide-bd"/>
</dbReference>
<sequence>MTISIWRYSHLTLAISSFVFILIASITGIILAFEPIEHQTTPYSIGNTQYISLANTINALTKEYKAVVSVKKDHHDFITASVITKEGKNATFYINPLSGKKLGKIIKRKPIYKFATSLHRSLFLKSTGRFIVGFISFLLCLIAITGLILIAKRQGGFLQLFSKVVKENFEQYYHIIIGRYTLIPIIIITVTGIYLSLDKFSLLPSNKTKHNLNFNHTNDSKKIVPFEFPVFKNISLQELESIEFPFSEDEEDYFFLKLNNKELLIHQYTGAVLSSQEISLSKRLVNLSLILHTGQGSITWSIILLLSCIGILFFIYSGFVMTFQRRKNNFIPKNKYKENIAEYVILVGSETGSTYSFANELYEALLTQNKTVFIDALNNYTNYNKCTHLIVLTATYGEGEPPINAKKFLKQFQNINPVNPIKYAVVGLGSMAYPKFCEFAVEVENIFAHHTSFSPILPLYKINNQSFDAFKNWGIQLSKALHTELPIKQPLKKIKKQLPFIVVDKTELNNDQTFLVRLTPKNKTKFTSGDLLSIYPKEDNIERLYSIGKIENDLLLSIKKHEFGICSNYLSRLKLEDEIQGNIHTHKDFHYPKKAKEVLFIANGTGIAPFLGMLQSNSIGKKYLFWGGRNKASYQIYAGLIEDSIRKKQLQDVHIAYSQENAEKVYVQDLITQHSEIVVSTLKNNGCIMICGSVAMMNATFRVIENITLAELNKPLDFYKKKQQIKTDCY</sequence>
<name>A0ABM9PL37_9FLAO</name>
<feature type="domain" description="Flavodoxin-like" evidence="4">
    <location>
        <begin position="343"/>
        <end position="478"/>
    </location>
</feature>
<dbReference type="InterPro" id="IPR029039">
    <property type="entry name" value="Flavoprotein-like_sf"/>
</dbReference>
<keyword evidence="3" id="KW-0812">Transmembrane</keyword>
<organism evidence="6 7">
    <name type="scientific">Tenacibaculum vairaonense</name>
    <dbReference type="NCBI Taxonomy" id="3137860"/>
    <lineage>
        <taxon>Bacteria</taxon>
        <taxon>Pseudomonadati</taxon>
        <taxon>Bacteroidota</taxon>
        <taxon>Flavobacteriia</taxon>
        <taxon>Flavobacteriales</taxon>
        <taxon>Flavobacteriaceae</taxon>
        <taxon>Tenacibaculum</taxon>
    </lineage>
</organism>
<dbReference type="PRINTS" id="PR00369">
    <property type="entry name" value="FLAVODOXIN"/>
</dbReference>
<evidence type="ECO:0000259" key="5">
    <source>
        <dbReference type="PROSITE" id="PS51384"/>
    </source>
</evidence>
<dbReference type="PRINTS" id="PR00371">
    <property type="entry name" value="FPNCR"/>
</dbReference>
<dbReference type="SUPFAM" id="SSF52218">
    <property type="entry name" value="Flavoproteins"/>
    <property type="match status" value="1"/>
</dbReference>
<evidence type="ECO:0000313" key="7">
    <source>
        <dbReference type="Proteomes" id="UP001497602"/>
    </source>
</evidence>
<feature type="transmembrane region" description="Helical" evidence="3">
    <location>
        <begin position="130"/>
        <end position="151"/>
    </location>
</feature>
<dbReference type="InterPro" id="IPR001433">
    <property type="entry name" value="OxRdtase_FAD/NAD-bd"/>
</dbReference>
<keyword evidence="7" id="KW-1185">Reference proteome</keyword>
<evidence type="ECO:0000259" key="4">
    <source>
        <dbReference type="PROSITE" id="PS50902"/>
    </source>
</evidence>
<dbReference type="InterPro" id="IPR001094">
    <property type="entry name" value="Flavdoxin-like"/>
</dbReference>
<feature type="domain" description="FAD-binding FR-type" evidence="5">
    <location>
        <begin position="495"/>
        <end position="592"/>
    </location>
</feature>
<keyword evidence="3" id="KW-0472">Membrane</keyword>
<accession>A0ABM9PL37</accession>
<dbReference type="InterPro" id="IPR005625">
    <property type="entry name" value="PepSY-ass_TM"/>
</dbReference>